<reference evidence="1" key="1">
    <citation type="submission" date="2022-01" db="EMBL/GenBank/DDBJ databases">
        <title>Genome Sequence Resource for Two Populations of Ditylenchus destructor, the Migratory Endoparasitic Phytonematode.</title>
        <authorList>
            <person name="Zhang H."/>
            <person name="Lin R."/>
            <person name="Xie B."/>
        </authorList>
    </citation>
    <scope>NUCLEOTIDE SEQUENCE</scope>
    <source>
        <strain evidence="1">BazhouSP</strain>
    </source>
</reference>
<organism evidence="1 2">
    <name type="scientific">Ditylenchus destructor</name>
    <dbReference type="NCBI Taxonomy" id="166010"/>
    <lineage>
        <taxon>Eukaryota</taxon>
        <taxon>Metazoa</taxon>
        <taxon>Ecdysozoa</taxon>
        <taxon>Nematoda</taxon>
        <taxon>Chromadorea</taxon>
        <taxon>Rhabditida</taxon>
        <taxon>Tylenchina</taxon>
        <taxon>Tylenchomorpha</taxon>
        <taxon>Sphaerularioidea</taxon>
        <taxon>Anguinidae</taxon>
        <taxon>Anguininae</taxon>
        <taxon>Ditylenchus</taxon>
    </lineage>
</organism>
<name>A0AAD4MPN2_9BILA</name>
<keyword evidence="2" id="KW-1185">Reference proteome</keyword>
<sequence length="94" mass="10862">MPESTLRKNYLKVCYEQTMERIKQDIGESFVWVSVDETTDILGRFVANLLVGRLDETGFHAPHLIAVKMLEETNFSTVSRYVNNELSNFIVFIC</sequence>
<dbReference type="AlphaFoldDB" id="A0AAD4MPN2"/>
<evidence type="ECO:0000313" key="2">
    <source>
        <dbReference type="Proteomes" id="UP001201812"/>
    </source>
</evidence>
<comment type="caution">
    <text evidence="1">The sequence shown here is derived from an EMBL/GenBank/DDBJ whole genome shotgun (WGS) entry which is preliminary data.</text>
</comment>
<accession>A0AAD4MPN2</accession>
<proteinExistence type="predicted"/>
<dbReference type="EMBL" id="JAKKPZ010000256">
    <property type="protein sequence ID" value="KAI1697669.1"/>
    <property type="molecule type" value="Genomic_DNA"/>
</dbReference>
<protein>
    <submittedName>
        <fullName evidence="1">Uncharacterized protein</fullName>
    </submittedName>
</protein>
<dbReference type="Proteomes" id="UP001201812">
    <property type="component" value="Unassembled WGS sequence"/>
</dbReference>
<evidence type="ECO:0000313" key="1">
    <source>
        <dbReference type="EMBL" id="KAI1697669.1"/>
    </source>
</evidence>
<gene>
    <name evidence="1" type="ORF">DdX_18364</name>
</gene>